<dbReference type="GO" id="GO:0034965">
    <property type="term" value="P:intronic box C/D snoRNA processing"/>
    <property type="evidence" value="ECO:0007669"/>
    <property type="project" value="TreeGrafter"/>
</dbReference>
<evidence type="ECO:0000256" key="1">
    <source>
        <dbReference type="SAM" id="MobiDB-lite"/>
    </source>
</evidence>
<dbReference type="PANTHER" id="PTHR28173">
    <property type="entry name" value="RIBONUCLEASES P/MRP PROTEIN SUBUNIT POP8"/>
    <property type="match status" value="1"/>
</dbReference>
<organism evidence="3 4">
    <name type="scientific">Salinomyces thailandicus</name>
    <dbReference type="NCBI Taxonomy" id="706561"/>
    <lineage>
        <taxon>Eukaryota</taxon>
        <taxon>Fungi</taxon>
        <taxon>Dikarya</taxon>
        <taxon>Ascomycota</taxon>
        <taxon>Pezizomycotina</taxon>
        <taxon>Dothideomycetes</taxon>
        <taxon>Dothideomycetidae</taxon>
        <taxon>Mycosphaerellales</taxon>
        <taxon>Teratosphaeriaceae</taxon>
        <taxon>Salinomyces</taxon>
    </lineage>
</organism>
<dbReference type="InterPro" id="IPR049128">
    <property type="entry name" value="Pop8-like_dom"/>
</dbReference>
<dbReference type="InterPro" id="IPR020347">
    <property type="entry name" value="Pop8"/>
</dbReference>
<dbReference type="AlphaFoldDB" id="A0A4U0TPX3"/>
<evidence type="ECO:0000259" key="2">
    <source>
        <dbReference type="Pfam" id="PF20976"/>
    </source>
</evidence>
<sequence>MTEDVQLTDVTESTAVTLPTTQNDSVSERKRRKRKAKNHVLNQFTIRSPPWAYVHLQHLSPPGGGTNLDAVTAHLHLSAALSQFLGLHGTAIPTDIMKLEGREVWIRIPAEDKTALIAAVGGWVSGKGEGWRVKGASSWDARAMARKSGQELFHD</sequence>
<reference evidence="3 4" key="1">
    <citation type="submission" date="2017-03" db="EMBL/GenBank/DDBJ databases">
        <title>Genomes of endolithic fungi from Antarctica.</title>
        <authorList>
            <person name="Coleine C."/>
            <person name="Masonjones S."/>
            <person name="Stajich J.E."/>
        </authorList>
    </citation>
    <scope>NUCLEOTIDE SEQUENCE [LARGE SCALE GENOMIC DNA]</scope>
    <source>
        <strain evidence="3 4">CCFEE 6315</strain>
    </source>
</reference>
<evidence type="ECO:0000313" key="3">
    <source>
        <dbReference type="EMBL" id="TKA24100.1"/>
    </source>
</evidence>
<keyword evidence="4" id="KW-1185">Reference proteome</keyword>
<dbReference type="GO" id="GO:0005655">
    <property type="term" value="C:nucleolar ribonuclease P complex"/>
    <property type="evidence" value="ECO:0007669"/>
    <property type="project" value="InterPro"/>
</dbReference>
<dbReference type="Proteomes" id="UP000308549">
    <property type="component" value="Unassembled WGS sequence"/>
</dbReference>
<dbReference type="EMBL" id="NAJL01000047">
    <property type="protein sequence ID" value="TKA24100.1"/>
    <property type="molecule type" value="Genomic_DNA"/>
</dbReference>
<dbReference type="GO" id="GO:0000171">
    <property type="term" value="F:ribonuclease MRP activity"/>
    <property type="evidence" value="ECO:0007669"/>
    <property type="project" value="TreeGrafter"/>
</dbReference>
<feature type="region of interest" description="Disordered" evidence="1">
    <location>
        <begin position="1"/>
        <end position="37"/>
    </location>
</feature>
<dbReference type="GO" id="GO:0004526">
    <property type="term" value="F:ribonuclease P activity"/>
    <property type="evidence" value="ECO:0007669"/>
    <property type="project" value="TreeGrafter"/>
</dbReference>
<accession>A0A4U0TPX3</accession>
<protein>
    <recommendedName>
        <fullName evidence="2">Ribonucleases P/MRP subunit Pop8-like domain-containing protein</fullName>
    </recommendedName>
</protein>
<dbReference type="GO" id="GO:0000172">
    <property type="term" value="C:ribonuclease MRP complex"/>
    <property type="evidence" value="ECO:0007669"/>
    <property type="project" value="InterPro"/>
</dbReference>
<dbReference type="Pfam" id="PF20976">
    <property type="entry name" value="Pop8"/>
    <property type="match status" value="1"/>
</dbReference>
<dbReference type="GO" id="GO:0008033">
    <property type="term" value="P:tRNA processing"/>
    <property type="evidence" value="ECO:0007669"/>
    <property type="project" value="InterPro"/>
</dbReference>
<name>A0A4U0TPX3_9PEZI</name>
<dbReference type="PANTHER" id="PTHR28173:SF1">
    <property type="entry name" value="RIBONUCLEASES P_MRP PROTEIN SUBUNIT POP8"/>
    <property type="match status" value="1"/>
</dbReference>
<dbReference type="OrthoDB" id="5530243at2759"/>
<evidence type="ECO:0000313" key="4">
    <source>
        <dbReference type="Proteomes" id="UP000308549"/>
    </source>
</evidence>
<feature type="domain" description="Ribonucleases P/MRP subunit Pop8-like" evidence="2">
    <location>
        <begin position="50"/>
        <end position="123"/>
    </location>
</feature>
<comment type="caution">
    <text evidence="3">The sequence shown here is derived from an EMBL/GenBank/DDBJ whole genome shotgun (WGS) entry which is preliminary data.</text>
</comment>
<feature type="compositionally biased region" description="Polar residues" evidence="1">
    <location>
        <begin position="8"/>
        <end position="25"/>
    </location>
</feature>
<gene>
    <name evidence="3" type="ORF">B0A50_06840</name>
</gene>
<dbReference type="GO" id="GO:0000294">
    <property type="term" value="P:nuclear-transcribed mRNA catabolic process, RNase MRP-dependent"/>
    <property type="evidence" value="ECO:0007669"/>
    <property type="project" value="TreeGrafter"/>
</dbReference>
<proteinExistence type="predicted"/>